<feature type="domain" description="MRNA cap 0 methyltransferase" evidence="7">
    <location>
        <begin position="760"/>
        <end position="1085"/>
    </location>
</feature>
<dbReference type="Gene3D" id="3.40.50.150">
    <property type="entry name" value="Vaccinia Virus protein VP39"/>
    <property type="match status" value="1"/>
</dbReference>
<dbReference type="PROSITE" id="PS51562">
    <property type="entry name" value="RNA_CAP0_MT"/>
    <property type="match status" value="1"/>
</dbReference>
<protein>
    <recommendedName>
        <fullName evidence="1">mRNA (guanine-N(7))-methyltransferase</fullName>
        <ecNumber evidence="1">2.1.1.56</ecNumber>
    </recommendedName>
</protein>
<dbReference type="PANTHER" id="PTHR12189:SF2">
    <property type="entry name" value="MRNA CAP GUANINE-N7 METHYLTRANSFERASE"/>
    <property type="match status" value="1"/>
</dbReference>
<evidence type="ECO:0000256" key="6">
    <source>
        <dbReference type="SAM" id="Coils"/>
    </source>
</evidence>
<evidence type="ECO:0000256" key="5">
    <source>
        <dbReference type="ARBA" id="ARBA00022884"/>
    </source>
</evidence>
<accession>A0A6C0DR58</accession>
<evidence type="ECO:0000259" key="7">
    <source>
        <dbReference type="PROSITE" id="PS51562"/>
    </source>
</evidence>
<dbReference type="GO" id="GO:0003723">
    <property type="term" value="F:RNA binding"/>
    <property type="evidence" value="ECO:0007669"/>
    <property type="project" value="UniProtKB-KW"/>
</dbReference>
<evidence type="ECO:0000256" key="1">
    <source>
        <dbReference type="ARBA" id="ARBA00011926"/>
    </source>
</evidence>
<dbReference type="SUPFAM" id="SSF56091">
    <property type="entry name" value="DNA ligase/mRNA capping enzyme, catalytic domain"/>
    <property type="match status" value="1"/>
</dbReference>
<evidence type="ECO:0000256" key="2">
    <source>
        <dbReference type="ARBA" id="ARBA00022603"/>
    </source>
</evidence>
<dbReference type="InterPro" id="IPR029063">
    <property type="entry name" value="SAM-dependent_MTases_sf"/>
</dbReference>
<dbReference type="InterPro" id="IPR039753">
    <property type="entry name" value="RG7MT1"/>
</dbReference>
<sequence>MKQHQMHTNNKPVEQKTTAQLKTEFEEIVGHYLASNPILPKMNNKISELEIRFGSNPRIGKPISKIDYDNVIKQLYACGFKPEYENGIQILRIRNQFIDPKTGFTKMSNIRAEIVGIELIQEYCHSNSIQKIIDMPSHSFNKVKFTQKTTATKTNGEIIRPSDNPDFNFRTSYQFEQDFHTSSPMINKIVRDWSDNKKEFRCLNRVRFIHPDYPVFVDLSIVKMSKRSNKVMIPYYTIQEAGVFNGPEIYEIEIEIDNARVGSGTPYNTGKALLDVIRKCIRIVLTGLQGSKYPISVTERDVILNQYAKLIYGDDFTQTKRIPFIGPDSNTLQTENILPVNEKSNLPNIRSGYTVTDKADGDRKMLFINNEGKLYFIDKNMYITFTGSKTIEKTIFNTLIDGEHIKYDKNHKYINLYAAFDLYYLNKRSTRELSFVNSEPISKDNPESKYRLLLLNKLIEIMKPVSILNDTPSQTLSNDLLIKCKQFEIADDKKTIFQCCSNILSIMSDDLYEYNTDGMIFTPIHCGVGASKSGSAGPIERKTWAESFKWKPAQFNTIDFLVSVKKDKTGKDEIHHVFEDGVNLQGSTNMLQYKTLILRCGFNPTIHASMNPCQAILDDNIIIPDNLDKDETYKPVPFQPTEPYDSNACFCNIYLKRDSSNMIMKTEEGEYFEEDMIVEFKYIMENSVGWNWVPLRVRYDKTADLRNGGRNYGNAYHVANNNWHSIHNPITEKMLSTGEGIIESSLNDDVYYNPTTKETTTRGLRDFHNLFVKKKLIRGVAHRGDTLIDYAVGKGGDLPKWNSAKLSFVLGIDISIDNIHNHLNGACARFLESKKKYKDMHDALFVVGNSSLNIRSGQAFNSEKDKMVIRAVFGNGPKDPQVLGRGVYKQYGKVQSGFNISSCQFAMHYFFENKRTLHSFLRNLAECTQLNGYFIGTCYDGQTVFNLLKTKSKGEGITIFKGERKIFEITKEYDQTGFPEDEESLGYGINIFQESINKVFREYLVNFKYLVRIMEDYGFILVKKDEALQMQLPDSTGLFNELYQYMENEMNTNKEARTYYGESRYMSNEEKRISFMNRYFVFKKVRNENVEKIAKILENNEKQSEERREEVMADIESEVTKSSSQLQLEPASEKLSITIPRKIKKKVVLDKYSVTEESKNKPSLVNEPIVITELNPTGEPIKLKIKRPTRK</sequence>
<dbReference type="InterPro" id="IPR004971">
    <property type="entry name" value="mRNA_G-N7_MeTrfase_dom"/>
</dbReference>
<dbReference type="AlphaFoldDB" id="A0A6C0DR58"/>
<dbReference type="PANTHER" id="PTHR12189">
    <property type="entry name" value="MRNA GUANINE-7- METHYLTRANSFERASE"/>
    <property type="match status" value="1"/>
</dbReference>
<dbReference type="Pfam" id="PF03291">
    <property type="entry name" value="mRNA_G-N7_MeTrfase"/>
    <property type="match status" value="1"/>
</dbReference>
<dbReference type="InterPro" id="IPR012340">
    <property type="entry name" value="NA-bd_OB-fold"/>
</dbReference>
<keyword evidence="4" id="KW-0949">S-adenosyl-L-methionine</keyword>
<keyword evidence="6" id="KW-0175">Coiled coil</keyword>
<organism evidence="8">
    <name type="scientific">viral metagenome</name>
    <dbReference type="NCBI Taxonomy" id="1070528"/>
    <lineage>
        <taxon>unclassified sequences</taxon>
        <taxon>metagenomes</taxon>
        <taxon>organismal metagenomes</taxon>
    </lineage>
</organism>
<evidence type="ECO:0000313" key="8">
    <source>
        <dbReference type="EMBL" id="QHT19127.1"/>
    </source>
</evidence>
<keyword evidence="2" id="KW-0489">Methyltransferase</keyword>
<keyword evidence="3" id="KW-0808">Transferase</keyword>
<dbReference type="GO" id="GO:0004482">
    <property type="term" value="F:mRNA 5'-cap (guanine-N7-)-methyltransferase activity"/>
    <property type="evidence" value="ECO:0007669"/>
    <property type="project" value="UniProtKB-EC"/>
</dbReference>
<reference evidence="8" key="1">
    <citation type="journal article" date="2020" name="Nature">
        <title>Giant virus diversity and host interactions through global metagenomics.</title>
        <authorList>
            <person name="Schulz F."/>
            <person name="Roux S."/>
            <person name="Paez-Espino D."/>
            <person name="Jungbluth S."/>
            <person name="Walsh D.A."/>
            <person name="Denef V.J."/>
            <person name="McMahon K.D."/>
            <person name="Konstantinidis K.T."/>
            <person name="Eloe-Fadrosh E.A."/>
            <person name="Kyrpides N.C."/>
            <person name="Woyke T."/>
        </authorList>
    </citation>
    <scope>NUCLEOTIDE SEQUENCE</scope>
    <source>
        <strain evidence="8">GVMAG-M-3300023174-49</strain>
    </source>
</reference>
<evidence type="ECO:0000256" key="4">
    <source>
        <dbReference type="ARBA" id="ARBA00022691"/>
    </source>
</evidence>
<proteinExistence type="predicted"/>
<dbReference type="Gene3D" id="2.40.50.140">
    <property type="entry name" value="Nucleic acid-binding proteins"/>
    <property type="match status" value="1"/>
</dbReference>
<dbReference type="EC" id="2.1.1.56" evidence="1"/>
<dbReference type="GO" id="GO:0005634">
    <property type="term" value="C:nucleus"/>
    <property type="evidence" value="ECO:0007669"/>
    <property type="project" value="TreeGrafter"/>
</dbReference>
<evidence type="ECO:0000256" key="3">
    <source>
        <dbReference type="ARBA" id="ARBA00022679"/>
    </source>
</evidence>
<dbReference type="Gene3D" id="3.30.470.30">
    <property type="entry name" value="DNA ligase/mRNA capping enzyme"/>
    <property type="match status" value="1"/>
</dbReference>
<name>A0A6C0DR58_9ZZZZ</name>
<dbReference type="SUPFAM" id="SSF53335">
    <property type="entry name" value="S-adenosyl-L-methionine-dependent methyltransferases"/>
    <property type="match status" value="1"/>
</dbReference>
<keyword evidence="5" id="KW-0694">RNA-binding</keyword>
<feature type="coiled-coil region" evidence="6">
    <location>
        <begin position="1087"/>
        <end position="1114"/>
    </location>
</feature>
<dbReference type="EMBL" id="MN739662">
    <property type="protein sequence ID" value="QHT19127.1"/>
    <property type="molecule type" value="Genomic_DNA"/>
</dbReference>